<organism evidence="1 2">
    <name type="scientific">Dovyalis caffra</name>
    <dbReference type="NCBI Taxonomy" id="77055"/>
    <lineage>
        <taxon>Eukaryota</taxon>
        <taxon>Viridiplantae</taxon>
        <taxon>Streptophyta</taxon>
        <taxon>Embryophyta</taxon>
        <taxon>Tracheophyta</taxon>
        <taxon>Spermatophyta</taxon>
        <taxon>Magnoliopsida</taxon>
        <taxon>eudicotyledons</taxon>
        <taxon>Gunneridae</taxon>
        <taxon>Pentapetalae</taxon>
        <taxon>rosids</taxon>
        <taxon>fabids</taxon>
        <taxon>Malpighiales</taxon>
        <taxon>Salicaceae</taxon>
        <taxon>Flacourtieae</taxon>
        <taxon>Dovyalis</taxon>
    </lineage>
</organism>
<name>A0AAV1RJE3_9ROSI</name>
<dbReference type="AlphaFoldDB" id="A0AAV1RJE3"/>
<sequence>MFAATASYIFDYVGFTSYVEWNLFLQGKVAICSMVRGHEGCWTIAEGNGMAIRFKTEMGDGVAVDDVEGNGHGGLVA</sequence>
<comment type="caution">
    <text evidence="1">The sequence shown here is derived from an EMBL/GenBank/DDBJ whole genome shotgun (WGS) entry which is preliminary data.</text>
</comment>
<proteinExistence type="predicted"/>
<gene>
    <name evidence="1" type="ORF">DCAF_LOCUS11893</name>
</gene>
<dbReference type="Proteomes" id="UP001314170">
    <property type="component" value="Unassembled WGS sequence"/>
</dbReference>
<evidence type="ECO:0000313" key="1">
    <source>
        <dbReference type="EMBL" id="CAK7336870.1"/>
    </source>
</evidence>
<accession>A0AAV1RJE3</accession>
<dbReference type="EMBL" id="CAWUPB010001009">
    <property type="protein sequence ID" value="CAK7336870.1"/>
    <property type="molecule type" value="Genomic_DNA"/>
</dbReference>
<protein>
    <submittedName>
        <fullName evidence="1">Uncharacterized protein</fullName>
    </submittedName>
</protein>
<evidence type="ECO:0000313" key="2">
    <source>
        <dbReference type="Proteomes" id="UP001314170"/>
    </source>
</evidence>
<reference evidence="1 2" key="1">
    <citation type="submission" date="2024-01" db="EMBL/GenBank/DDBJ databases">
        <authorList>
            <person name="Waweru B."/>
        </authorList>
    </citation>
    <scope>NUCLEOTIDE SEQUENCE [LARGE SCALE GENOMIC DNA]</scope>
</reference>
<keyword evidence="2" id="KW-1185">Reference proteome</keyword>